<feature type="coiled-coil region" evidence="6">
    <location>
        <begin position="122"/>
        <end position="199"/>
    </location>
</feature>
<keyword evidence="5" id="KW-0206">Cytoskeleton</keyword>
<feature type="region of interest" description="Disordered" evidence="7">
    <location>
        <begin position="2569"/>
        <end position="2611"/>
    </location>
</feature>
<evidence type="ECO:0000256" key="7">
    <source>
        <dbReference type="SAM" id="MobiDB-lite"/>
    </source>
</evidence>
<gene>
    <name evidence="9" type="ORF">Q7C36_014698</name>
</gene>
<sequence>MEDEERRRKLEAGKAKLAEYRQKKAQSDGQKKKKKKKNKASEQQEGEQEECEERKNVPSTELSFSRTLRSGDTIKHDQTYTVEPESEISTTAEDYSSEVNGHDAAEKSLEVVEEEIYGPGRLQEMENELAAKNMVVDELSRELEEIRATFGADGVQQLQDFEAALKQRDGIITQLTENLQQARAEKDEVMREFLDLTEKSQKLQIQFQQLQAGESIRSSSMSSAAADLLQARQDVLHYQQHLDEKGATVKSLQMQLEDRNREIKGLLEQTEERDKKVKHLQEQLQESVTNVNSLQEQILQKTQIQQRMFEHEVSRDTEEVSFTQRLQEKDMWIKEQETLILEHQQLLSQLRDNLQESEKRFVNISEQLDKKVRDLEGCEAALRASKEKEQLSSGEILQLMGTVEALQKRYHQGNQSEDEVLQKAQQYTTQSLDHLRAELDEMYGQQIVQIKQELIARHKEEMANILNQHSMELKNVLDKHCIETEQITTQLTQSTGDVNVLNVRVIELQQRLQEMQVLREKAEHDLSKTSEEKIFLQTQVQQLIEDLRLKEQEKSQSEVHLQLQATITDLQAQLKSVQEASVELKAKHQSEITNYQIKLEMMEREKDAVLDRMAESQEAELERLRTQLLFSHEEELSRLREDLQHESQLNVENLRDELNQRHEESLQHLRSGYEEQIRLSEDERSILAAERTSLLQEVVTLKSDLNQALEKSQVEELVAQLEVLQAEIQELKQRPSEKVESHELYKTDLTRKYEESWEVMESENKLLKETNATLSEELRALEEDHKMLMKNIDSLRSENRQANEMAEELRAEIERQKSTFSFEEKNFEVNYQELRAELEERLRVQALQYETKLQGLGTQLQCLKSEMEYGSTKSMKEEDEETDRGTLVEKDTAELMEKLQSVELERDVLVKQVEQKETEIKKMRLKNVKLEEEMESKEMEYKGVQQEKTRLLEQLEQKEATVKMVELEKAGLVEQLGQKQMKLKQLELERAGSEEQTKLKDLEITRVELEKIGLVQQVDKKEAELLQKEAELERIKLEKAELLQQVESKVVLLHPKEGVRMEKAETVQEVDQKELVLQHKGADLQGGTEKEALVQVVEQNEEEETVKTELLAPPLSQTAEEEERPRETDVCQTHAHIKLVAVAETHCCADTDTHTHTPSAAAASHTVKGNKLKSGSEKQVASQYGETDLVSTVTLTDSMEGHEHEECRLQLEAQLVQEEFQESVKQKMQLQEEQHRQEIHHLRSYYSEQIREMEERYTNEILHLQDQLQDVTPTDVTHSMPSVSAKDQQLQMRQYNIEEEIARVIVQMSVEFAKQREKNRISMQDKQSEETHEWVEPERVIQKEEESGRGGMERWYPSRQCSSTQTGMLRSGEGDEDKDEEREEKKKVEQCAEEEVTSQLTSADTQERVPQVLVDMIKMAALMEESVRDKPTTHPDEPEMDNSILLSGATDTDEGLDMSQEASPAVEGAGSLWSVSSRLQKAVEKLIFTLTETQIQLDHARLTQTELMKEKFSYDQQIADLLIRQEELVQRLEEERTAREKLTMQLRHAEGLIDGYSDERRGLEDQVREGTALQQQLEVELQMTSSRLQELQQEKQEVGDQQDLLLRQQDIMCGAREAELSLVEAAVADAPEAGLLEETEKLLQEKVDVQRQAQKDHAELLGQVKQLEMELEQQVRAMAKLEKTHLSENSDLRQQIHALEKQLENNRRFLDEQAADREHERDVFQQEIQKLEQQMKSSSKLQADHREVEELSVALQEKADWCSELLLRVEQLQRDVQERDDEIERQAERVRVLEEVLTSHDNHDITPAREDSKQYASMAGGADATLESLLQTEREALDRKEKEIVNLEEQLEQFRDELQNKSEEVQQLHMQLEIQRKEISTQQQDLQAHSSLQAEMEVKNELVLELESQVEYLRGEQDRLKRGSEEEVEQLNSVIEKLQQELSKIEHKQSGEEEEDDDDDELKQKMDHIQRELDTLKEEHSSLLSKYGSLQEEREVKEEKGKKHDMLVLELEDMLREKTAALVVAQVQIQALEESATFTVSSLSQQVEQLEKYLEEKELELRDCRLEVDEAKTLHLKISQLEDKLKEKSQLVNQKNLETNIQTKELCNTQSGQFLEDKTQLELKMEHGELLSKPTDGKERSLKQQCGIVLDQEKDGHEFIKELKVISEEEMESTVVSPTAGLIESSSEMEVKQSAVNTVKNAVLLIEKLRNLEVELGSMPKDQELDKHLLASSEEEVEEYEKMLRKLTQMLEQMKTMRSIEHTAVTEQLIQELQQVKGQSAAAKEHLDSCRTQNQDLQEQIKLKEDLIEKLQEDIHKVLEHSTEHSTVFSALQQELHEVKDQAKATKEELITCKELSQRLQQQIQEREMTIALLKDQVHKATSEVDSSKLLQEVKHEAAATKEELNSYIELSLKLQEQIQARDASIAHLMEELQQHRTALTKSEEEKDLGSSKKKIGRDHHGKVKGGSSAKDKQSLSRKNSSTSPGSLRVSTVDMGTQVEGVELGTELEEVIGQYTERIEQIRELHAAEIMDMENRHIAESESLKKENQRLEQECHMIRDSINKLRPVQVVRSDHSASSPFRDGYTSDSSTEVGSEFRSTPEGARPDDTHLPDKVKALLRDVHQEGMQVLSLSERSLCDEPADHSSLLAQITHLQAQLTQLHQEAHTTQQLNRTMEEQTGEHDGEADECERLKAELAHVKLELTTSLKTEHTHMRELETLRAELRVKDSELDAVSDRLAEEQRHARELQWEVERERSRADRRAEGEREELEDVRLAMEDERKVSAQREAELSKYIGLATQLQFQLESQTSRLNELSADLQKEKELNAELVKHTQLPLQVEDGIPPVLDNVLQSLQAQLKEKHATVVELRAQSEQRVLQELEQKHQWQDERIQLQRRVDELQSLLEGEKERGKGIEREKERLEYKVAELMEKSSPSEHVDVWALEQRSDKTVHQDSINTPMNTAGASYIRDMDGVIAKLQQITCKINRLAVEGAVRESSSWLQRNIQDVVSFLQKFSSAPPAGPQSSALLTGGSSSVLTERLLHQNAELTGFVSRLTEEKNELRNQILRLEEELRKLRHLKAHSSLRPGSEVPEVQKEVWMREKSKMEKSLHEAEAEISRLRAEIRSDTVRDLSTSDADNATIKRIYGKFLRSESFRKALIYQKKYLLLLLGGFQECEEATLSLITGMTGPHVYTHSTFLQCVSHRRRGYTRFRSAARVCIALFRMRFLVQRWQKVTGGSITINRNGLGQSPVMEVRNDSPYLQPYGERRGTNRGRTERDSPHTAHSTQHRYGGMSTDGGVLCSHLQNYDPDRALSDYITRLEALQRRLGSVQTGPSSFAHLHFGIRR</sequence>
<feature type="coiled-coil region" evidence="6">
    <location>
        <begin position="249"/>
        <end position="297"/>
    </location>
</feature>
<feature type="region of interest" description="Disordered" evidence="7">
    <location>
        <begin position="1"/>
        <end position="106"/>
    </location>
</feature>
<keyword evidence="2" id="KW-0963">Cytoplasm</keyword>
<reference evidence="9" key="1">
    <citation type="submission" date="2023-08" db="EMBL/GenBank/DDBJ databases">
        <title>Pelteobagrus vachellii genome.</title>
        <authorList>
            <person name="Liu H."/>
        </authorList>
    </citation>
    <scope>NUCLEOTIDE SEQUENCE</scope>
    <source>
        <strain evidence="9">PRFRI_2022a</strain>
        <tissue evidence="9">Muscle</tissue>
    </source>
</reference>
<dbReference type="InterPro" id="IPR019528">
    <property type="entry name" value="PACT_domain"/>
</dbReference>
<feature type="coiled-coil region" evidence="6">
    <location>
        <begin position="1830"/>
        <end position="2098"/>
    </location>
</feature>
<dbReference type="Proteomes" id="UP001187315">
    <property type="component" value="Unassembled WGS sequence"/>
</dbReference>
<comment type="caution">
    <text evidence="9">The sequence shown here is derived from an EMBL/GenBank/DDBJ whole genome shotgun (WGS) entry which is preliminary data.</text>
</comment>
<name>A0AA88SC28_TACVA</name>
<dbReference type="Pfam" id="PF10495">
    <property type="entry name" value="PACT_coil_coil"/>
    <property type="match status" value="1"/>
</dbReference>
<feature type="domain" description="Pericentrin/AKAP-450 centrosomal targeting" evidence="8">
    <location>
        <begin position="3148"/>
        <end position="3232"/>
    </location>
</feature>
<feature type="compositionally biased region" description="Basic residues" evidence="7">
    <location>
        <begin position="2452"/>
        <end position="2464"/>
    </location>
</feature>
<dbReference type="InterPro" id="IPR028745">
    <property type="entry name" value="AKAP9/Pericentrin"/>
</dbReference>
<feature type="coiled-coil region" evidence="6">
    <location>
        <begin position="899"/>
        <end position="1045"/>
    </location>
</feature>
<feature type="coiled-coil region" evidence="6">
    <location>
        <begin position="2534"/>
        <end position="2561"/>
    </location>
</feature>
<feature type="region of interest" description="Disordered" evidence="7">
    <location>
        <begin position="1154"/>
        <end position="1184"/>
    </location>
</feature>
<dbReference type="GO" id="GO:0007165">
    <property type="term" value="P:signal transduction"/>
    <property type="evidence" value="ECO:0007669"/>
    <property type="project" value="InterPro"/>
</dbReference>
<evidence type="ECO:0000256" key="5">
    <source>
        <dbReference type="ARBA" id="ARBA00023212"/>
    </source>
</evidence>
<feature type="compositionally biased region" description="Low complexity" evidence="7">
    <location>
        <begin position="1156"/>
        <end position="1166"/>
    </location>
</feature>
<protein>
    <recommendedName>
        <fullName evidence="8">Pericentrin/AKAP-450 centrosomal targeting domain-containing protein</fullName>
    </recommendedName>
</protein>
<feature type="compositionally biased region" description="Polar residues" evidence="7">
    <location>
        <begin position="87"/>
        <end position="99"/>
    </location>
</feature>
<feature type="compositionally biased region" description="Basic and acidic residues" evidence="7">
    <location>
        <begin position="1"/>
        <end position="30"/>
    </location>
</feature>
<evidence type="ECO:0000256" key="6">
    <source>
        <dbReference type="SAM" id="Coils"/>
    </source>
</evidence>
<feature type="coiled-coil region" evidence="6">
    <location>
        <begin position="333"/>
        <end position="367"/>
    </location>
</feature>
<feature type="coiled-coil region" evidence="6">
    <location>
        <begin position="1636"/>
        <end position="1789"/>
    </location>
</feature>
<feature type="region of interest" description="Disordered" evidence="7">
    <location>
        <begin position="3258"/>
        <end position="3293"/>
    </location>
</feature>
<evidence type="ECO:0000313" key="9">
    <source>
        <dbReference type="EMBL" id="KAK2833997.1"/>
    </source>
</evidence>
<feature type="compositionally biased region" description="Basic and acidic residues" evidence="7">
    <location>
        <begin position="1326"/>
        <end position="1352"/>
    </location>
</feature>
<keyword evidence="10" id="KW-1185">Reference proteome</keyword>
<feature type="compositionally biased region" description="Polar residues" evidence="7">
    <location>
        <begin position="2477"/>
        <end position="2490"/>
    </location>
</feature>
<evidence type="ECO:0000256" key="2">
    <source>
        <dbReference type="ARBA" id="ARBA00022490"/>
    </source>
</evidence>
<dbReference type="GO" id="GO:0005813">
    <property type="term" value="C:centrosome"/>
    <property type="evidence" value="ECO:0007669"/>
    <property type="project" value="UniProtKB-SubCell"/>
</dbReference>
<dbReference type="PANTHER" id="PTHR44981:SF1">
    <property type="entry name" value="A-KINASE ANCHOR PROTEIN 9"/>
    <property type="match status" value="1"/>
</dbReference>
<accession>A0AA88SC28</accession>
<evidence type="ECO:0000256" key="1">
    <source>
        <dbReference type="ARBA" id="ARBA00004300"/>
    </source>
</evidence>
<feature type="coiled-coil region" evidence="6">
    <location>
        <begin position="1522"/>
        <end position="1608"/>
    </location>
</feature>
<evidence type="ECO:0000256" key="4">
    <source>
        <dbReference type="ARBA" id="ARBA00023054"/>
    </source>
</evidence>
<feature type="compositionally biased region" description="Polar residues" evidence="7">
    <location>
        <begin position="57"/>
        <end position="70"/>
    </location>
</feature>
<feature type="compositionally biased region" description="Polar residues" evidence="7">
    <location>
        <begin position="1359"/>
        <end position="1368"/>
    </location>
</feature>
<feature type="coiled-coil region" evidence="6">
    <location>
        <begin position="764"/>
        <end position="826"/>
    </location>
</feature>
<feature type="coiled-coil region" evidence="6">
    <location>
        <begin position="3045"/>
        <end position="3130"/>
    </location>
</feature>
<feature type="region of interest" description="Disordered" evidence="7">
    <location>
        <begin position="1317"/>
        <end position="1406"/>
    </location>
</feature>
<organism evidence="9 10">
    <name type="scientific">Tachysurus vachellii</name>
    <name type="common">Darkbarbel catfish</name>
    <name type="synonym">Pelteobagrus vachellii</name>
    <dbReference type="NCBI Taxonomy" id="175792"/>
    <lineage>
        <taxon>Eukaryota</taxon>
        <taxon>Metazoa</taxon>
        <taxon>Chordata</taxon>
        <taxon>Craniata</taxon>
        <taxon>Vertebrata</taxon>
        <taxon>Euteleostomi</taxon>
        <taxon>Actinopterygii</taxon>
        <taxon>Neopterygii</taxon>
        <taxon>Teleostei</taxon>
        <taxon>Ostariophysi</taxon>
        <taxon>Siluriformes</taxon>
        <taxon>Bagridae</taxon>
        <taxon>Tachysurus</taxon>
    </lineage>
</organism>
<dbReference type="PANTHER" id="PTHR44981">
    <property type="entry name" value="PERICENTRIN-LIKE PROTEIN, ISOFORM F"/>
    <property type="match status" value="1"/>
</dbReference>
<feature type="coiled-coil region" evidence="6">
    <location>
        <begin position="505"/>
        <end position="634"/>
    </location>
</feature>
<feature type="region of interest" description="Disordered" evidence="7">
    <location>
        <begin position="2438"/>
        <end position="2493"/>
    </location>
</feature>
<proteinExistence type="predicted"/>
<dbReference type="GO" id="GO:0005737">
    <property type="term" value="C:cytoplasm"/>
    <property type="evidence" value="ECO:0007669"/>
    <property type="project" value="UniProtKB-ARBA"/>
</dbReference>
<evidence type="ECO:0000313" key="10">
    <source>
        <dbReference type="Proteomes" id="UP001187315"/>
    </source>
</evidence>
<keyword evidence="3" id="KW-0597">Phosphoprotein</keyword>
<comment type="subcellular location">
    <subcellularLocation>
        <location evidence="1">Cytoplasm</location>
        <location evidence="1">Cytoskeleton</location>
        <location evidence="1">Microtubule organizing center</location>
        <location evidence="1">Centrosome</location>
    </subcellularLocation>
</comment>
<keyword evidence="4 6" id="KW-0175">Coiled coil</keyword>
<dbReference type="EMBL" id="JAVHJS010000015">
    <property type="protein sequence ID" value="KAK2833997.1"/>
    <property type="molecule type" value="Genomic_DNA"/>
</dbReference>
<dbReference type="GO" id="GO:0060090">
    <property type="term" value="F:molecular adaptor activity"/>
    <property type="evidence" value="ECO:0007669"/>
    <property type="project" value="InterPro"/>
</dbReference>
<feature type="coiled-coil region" evidence="6">
    <location>
        <begin position="2675"/>
        <end position="2931"/>
    </location>
</feature>
<evidence type="ECO:0000256" key="3">
    <source>
        <dbReference type="ARBA" id="ARBA00022553"/>
    </source>
</evidence>
<feature type="coiled-coil region" evidence="6">
    <location>
        <begin position="707"/>
        <end position="734"/>
    </location>
</feature>
<evidence type="ECO:0000259" key="8">
    <source>
        <dbReference type="Pfam" id="PF10495"/>
    </source>
</evidence>
<feature type="compositionally biased region" description="Basic and acidic residues" evidence="7">
    <location>
        <begin position="3266"/>
        <end position="3282"/>
    </location>
</feature>
<feature type="compositionally biased region" description="Basic and acidic residues" evidence="7">
    <location>
        <begin position="2442"/>
        <end position="2451"/>
    </location>
</feature>